<name>A0ABU8FMI9_9BACI</name>
<keyword evidence="1" id="KW-0472">Membrane</keyword>
<organism evidence="2 3">
    <name type="scientific">Bacillus bruguierae</name>
    <dbReference type="NCBI Taxonomy" id="3127667"/>
    <lineage>
        <taxon>Bacteria</taxon>
        <taxon>Bacillati</taxon>
        <taxon>Bacillota</taxon>
        <taxon>Bacilli</taxon>
        <taxon>Bacillales</taxon>
        <taxon>Bacillaceae</taxon>
        <taxon>Bacillus</taxon>
    </lineage>
</organism>
<dbReference type="Proteomes" id="UP001372526">
    <property type="component" value="Unassembled WGS sequence"/>
</dbReference>
<proteinExistence type="predicted"/>
<evidence type="ECO:0000313" key="2">
    <source>
        <dbReference type="EMBL" id="MEI4803910.1"/>
    </source>
</evidence>
<keyword evidence="1" id="KW-0812">Transmembrane</keyword>
<gene>
    <name evidence="2" type="ORF">WAZ07_22335</name>
</gene>
<sequence>MFHLFIITSLFFYISAALLVSRNNLLAGILALLGVGTTLFTLFTYKRKKHKKKDSCFDVGDLFGGCCECSLDSCDGDCNG</sequence>
<comment type="caution">
    <text evidence="2">The sequence shown here is derived from an EMBL/GenBank/DDBJ whole genome shotgun (WGS) entry which is preliminary data.</text>
</comment>
<dbReference type="EMBL" id="JBAWSX010000019">
    <property type="protein sequence ID" value="MEI4803910.1"/>
    <property type="molecule type" value="Genomic_DNA"/>
</dbReference>
<accession>A0ABU8FMI9</accession>
<keyword evidence="3" id="KW-1185">Reference proteome</keyword>
<keyword evidence="1" id="KW-1133">Transmembrane helix</keyword>
<evidence type="ECO:0000313" key="3">
    <source>
        <dbReference type="Proteomes" id="UP001372526"/>
    </source>
</evidence>
<reference evidence="2 3" key="1">
    <citation type="submission" date="2024-01" db="EMBL/GenBank/DDBJ databases">
        <title>Seven novel Bacillus-like species.</title>
        <authorList>
            <person name="Liu G."/>
        </authorList>
    </citation>
    <scope>NUCLEOTIDE SEQUENCE [LARGE SCALE GENOMIC DNA]</scope>
    <source>
        <strain evidence="2 3">FJAT-51639</strain>
    </source>
</reference>
<dbReference type="RefSeq" id="WP_336474206.1">
    <property type="nucleotide sequence ID" value="NZ_JBAWSX010000019.1"/>
</dbReference>
<evidence type="ECO:0000256" key="1">
    <source>
        <dbReference type="SAM" id="Phobius"/>
    </source>
</evidence>
<feature type="transmembrane region" description="Helical" evidence="1">
    <location>
        <begin position="26"/>
        <end position="45"/>
    </location>
</feature>
<protein>
    <submittedName>
        <fullName evidence="2">Uncharacterized protein</fullName>
    </submittedName>
</protein>